<dbReference type="AlphaFoldDB" id="A0A8X6GJ01"/>
<gene>
    <name evidence="1" type="primary">NCL1_47421</name>
    <name evidence="1" type="ORF">TNCT_732421</name>
</gene>
<organism evidence="1 2">
    <name type="scientific">Trichonephila clavata</name>
    <name type="common">Joro spider</name>
    <name type="synonym">Nephila clavata</name>
    <dbReference type="NCBI Taxonomy" id="2740835"/>
    <lineage>
        <taxon>Eukaryota</taxon>
        <taxon>Metazoa</taxon>
        <taxon>Ecdysozoa</taxon>
        <taxon>Arthropoda</taxon>
        <taxon>Chelicerata</taxon>
        <taxon>Arachnida</taxon>
        <taxon>Araneae</taxon>
        <taxon>Araneomorphae</taxon>
        <taxon>Entelegynae</taxon>
        <taxon>Araneoidea</taxon>
        <taxon>Nephilidae</taxon>
        <taxon>Trichonephila</taxon>
    </lineage>
</organism>
<proteinExistence type="predicted"/>
<dbReference type="EMBL" id="BMAO01002814">
    <property type="protein sequence ID" value="GFQ83488.1"/>
    <property type="molecule type" value="Genomic_DNA"/>
</dbReference>
<sequence length="100" mass="11304">GDQKLCDDLVACNYKGPKQISNTFEKCVSENYPGGTLGKCNDKDTLFGPSDAFNKYFQCLLDHLPQKSSLSDEDKKLFDNYKQCIYKQGHKCFKDSGMQS</sequence>
<dbReference type="OrthoDB" id="10314542at2759"/>
<reference evidence="1" key="1">
    <citation type="submission" date="2020-07" db="EMBL/GenBank/DDBJ databases">
        <title>Multicomponent nature underlies the extraordinary mechanical properties of spider dragline silk.</title>
        <authorList>
            <person name="Kono N."/>
            <person name="Nakamura H."/>
            <person name="Mori M."/>
            <person name="Yoshida Y."/>
            <person name="Ohtoshi R."/>
            <person name="Malay A.D."/>
            <person name="Moran D.A.P."/>
            <person name="Tomita M."/>
            <person name="Numata K."/>
            <person name="Arakawa K."/>
        </authorList>
    </citation>
    <scope>NUCLEOTIDE SEQUENCE</scope>
</reference>
<evidence type="ECO:0000313" key="1">
    <source>
        <dbReference type="EMBL" id="GFQ83488.1"/>
    </source>
</evidence>
<accession>A0A8X6GJ01</accession>
<feature type="non-terminal residue" evidence="1">
    <location>
        <position position="1"/>
    </location>
</feature>
<evidence type="ECO:0000313" key="2">
    <source>
        <dbReference type="Proteomes" id="UP000887116"/>
    </source>
</evidence>
<name>A0A8X6GJ01_TRICU</name>
<protein>
    <submittedName>
        <fullName evidence="1">Uncharacterized protein</fullName>
    </submittedName>
</protein>
<comment type="caution">
    <text evidence="1">The sequence shown here is derived from an EMBL/GenBank/DDBJ whole genome shotgun (WGS) entry which is preliminary data.</text>
</comment>
<dbReference type="Proteomes" id="UP000887116">
    <property type="component" value="Unassembled WGS sequence"/>
</dbReference>
<keyword evidence="2" id="KW-1185">Reference proteome</keyword>